<proteinExistence type="predicted"/>
<dbReference type="AlphaFoldDB" id="A0A2T3AT87"/>
<dbReference type="InParanoid" id="A0A2T3AT87"/>
<evidence type="ECO:0000256" key="1">
    <source>
        <dbReference type="SAM" id="MobiDB-lite"/>
    </source>
</evidence>
<evidence type="ECO:0000313" key="2">
    <source>
        <dbReference type="EMBL" id="PSS10705.1"/>
    </source>
</evidence>
<keyword evidence="3" id="KW-1185">Reference proteome</keyword>
<protein>
    <submittedName>
        <fullName evidence="2">Uncharacterized protein</fullName>
    </submittedName>
</protein>
<reference evidence="2 3" key="1">
    <citation type="journal article" date="2018" name="New Phytol.">
        <title>Comparative genomics and transcriptomics depict ericoid mycorrhizal fungi as versatile saprotrophs and plant mutualists.</title>
        <authorList>
            <person name="Martino E."/>
            <person name="Morin E."/>
            <person name="Grelet G.A."/>
            <person name="Kuo A."/>
            <person name="Kohler A."/>
            <person name="Daghino S."/>
            <person name="Barry K.W."/>
            <person name="Cichocki N."/>
            <person name="Clum A."/>
            <person name="Dockter R.B."/>
            <person name="Hainaut M."/>
            <person name="Kuo R.C."/>
            <person name="LaButti K."/>
            <person name="Lindahl B.D."/>
            <person name="Lindquist E.A."/>
            <person name="Lipzen A."/>
            <person name="Khouja H.R."/>
            <person name="Magnuson J."/>
            <person name="Murat C."/>
            <person name="Ohm R.A."/>
            <person name="Singer S.W."/>
            <person name="Spatafora J.W."/>
            <person name="Wang M."/>
            <person name="Veneault-Fourrey C."/>
            <person name="Henrissat B."/>
            <person name="Grigoriev I.V."/>
            <person name="Martin F.M."/>
            <person name="Perotto S."/>
        </authorList>
    </citation>
    <scope>NUCLEOTIDE SEQUENCE [LARGE SCALE GENOMIC DNA]</scope>
    <source>
        <strain evidence="2 3">ATCC 22711</strain>
    </source>
</reference>
<gene>
    <name evidence="2" type="ORF">M430DRAFT_178029</name>
</gene>
<evidence type="ECO:0000313" key="3">
    <source>
        <dbReference type="Proteomes" id="UP000241818"/>
    </source>
</evidence>
<sequence length="67" mass="7259">MSVMVCPDRGEARSVGRWRSLAVPRRGGEKGGCDRTVLQRCRDCRRQPSRGSPAIDSGGEGGENEGR</sequence>
<dbReference type="Proteomes" id="UP000241818">
    <property type="component" value="Unassembled WGS sequence"/>
</dbReference>
<feature type="region of interest" description="Disordered" evidence="1">
    <location>
        <begin position="44"/>
        <end position="67"/>
    </location>
</feature>
<name>A0A2T3AT87_AMORE</name>
<organism evidence="2 3">
    <name type="scientific">Amorphotheca resinae ATCC 22711</name>
    <dbReference type="NCBI Taxonomy" id="857342"/>
    <lineage>
        <taxon>Eukaryota</taxon>
        <taxon>Fungi</taxon>
        <taxon>Dikarya</taxon>
        <taxon>Ascomycota</taxon>
        <taxon>Pezizomycotina</taxon>
        <taxon>Leotiomycetes</taxon>
        <taxon>Helotiales</taxon>
        <taxon>Amorphothecaceae</taxon>
        <taxon>Amorphotheca</taxon>
    </lineage>
</organism>
<dbReference type="GeneID" id="36571818"/>
<dbReference type="EMBL" id="KZ679016">
    <property type="protein sequence ID" value="PSS10705.1"/>
    <property type="molecule type" value="Genomic_DNA"/>
</dbReference>
<dbReference type="RefSeq" id="XP_024717884.1">
    <property type="nucleotide sequence ID" value="XM_024863737.1"/>
</dbReference>
<accession>A0A2T3AT87</accession>